<dbReference type="EMBL" id="KN818236">
    <property type="protein sequence ID" value="KIL66336.1"/>
    <property type="molecule type" value="Genomic_DNA"/>
</dbReference>
<protein>
    <submittedName>
        <fullName evidence="1">Uncharacterized protein</fullName>
    </submittedName>
</protein>
<dbReference type="STRING" id="946122.A0A0C2XAJ0"/>
<gene>
    <name evidence="1" type="ORF">M378DRAFT_384596</name>
</gene>
<dbReference type="OrthoDB" id="2884925at2759"/>
<evidence type="ECO:0000313" key="2">
    <source>
        <dbReference type="Proteomes" id="UP000054549"/>
    </source>
</evidence>
<keyword evidence="2" id="KW-1185">Reference proteome</keyword>
<dbReference type="Proteomes" id="UP000054549">
    <property type="component" value="Unassembled WGS sequence"/>
</dbReference>
<proteinExistence type="predicted"/>
<dbReference type="InParanoid" id="A0A0C2XAJ0"/>
<dbReference type="Gene3D" id="1.20.1280.50">
    <property type="match status" value="1"/>
</dbReference>
<dbReference type="AlphaFoldDB" id="A0A0C2XAJ0"/>
<organism evidence="1 2">
    <name type="scientific">Amanita muscaria (strain Koide BX008)</name>
    <dbReference type="NCBI Taxonomy" id="946122"/>
    <lineage>
        <taxon>Eukaryota</taxon>
        <taxon>Fungi</taxon>
        <taxon>Dikarya</taxon>
        <taxon>Basidiomycota</taxon>
        <taxon>Agaricomycotina</taxon>
        <taxon>Agaricomycetes</taxon>
        <taxon>Agaricomycetidae</taxon>
        <taxon>Agaricales</taxon>
        <taxon>Pluteineae</taxon>
        <taxon>Amanitaceae</taxon>
        <taxon>Amanita</taxon>
    </lineage>
</organism>
<sequence>MKYCGAKASNEKWSPSNAVHSPTGLLHYTTTAGTTYLYEKQPEPELGQSDVALAPINHLPDDVLCYIFTLHCREKIDAVRLPFNHSNVPPQVVISHVCSVWRHAILNFSSLWNDLEVFMDCAEDGDMLMKIVHDWLFRAGSLPCTLTLDFRVYDGTLGALKQDRWYSSIVKHLISQFRFRKLSTPWSSNHLAQFLQLPAEKLSCVEDLHICLINPPSLSNFGVLPSQAPLDSFKKLTRLTSLRLDQSLRRVFYGLVHSEDSVFVHVPWHQIRHIHLSIPTSVLLCFTILHGSSMVLETCSLVVAGCYGPWDEIQSLFHSPPILDPFLLWIKMPNLKALEIGSGDRSYRRIVSFSTLVDMQYFSNMKLEEFGYYKHSRTMDVGHLLTTFPSLKRVEVLAWNLLDNGTISQLGSGLIAPCLEELVIRCCDINIGKLLRMVKGRSALAKRDGWQKNGPTPFRYVKLYWEEILEDYYKESIEEINRYYDVQLIVEPWT</sequence>
<reference evidence="1 2" key="1">
    <citation type="submission" date="2014-04" db="EMBL/GenBank/DDBJ databases">
        <title>Evolutionary Origins and Diversification of the Mycorrhizal Mutualists.</title>
        <authorList>
            <consortium name="DOE Joint Genome Institute"/>
            <consortium name="Mycorrhizal Genomics Consortium"/>
            <person name="Kohler A."/>
            <person name="Kuo A."/>
            <person name="Nagy L.G."/>
            <person name="Floudas D."/>
            <person name="Copeland A."/>
            <person name="Barry K.W."/>
            <person name="Cichocki N."/>
            <person name="Veneault-Fourrey C."/>
            <person name="LaButti K."/>
            <person name="Lindquist E.A."/>
            <person name="Lipzen A."/>
            <person name="Lundell T."/>
            <person name="Morin E."/>
            <person name="Murat C."/>
            <person name="Riley R."/>
            <person name="Ohm R."/>
            <person name="Sun H."/>
            <person name="Tunlid A."/>
            <person name="Henrissat B."/>
            <person name="Grigoriev I.V."/>
            <person name="Hibbett D.S."/>
            <person name="Martin F."/>
        </authorList>
    </citation>
    <scope>NUCLEOTIDE SEQUENCE [LARGE SCALE GENOMIC DNA]</scope>
    <source>
        <strain evidence="1 2">Koide BX008</strain>
    </source>
</reference>
<name>A0A0C2XAJ0_AMAMK</name>
<dbReference type="HOGENOM" id="CLU_036613_0_0_1"/>
<evidence type="ECO:0000313" key="1">
    <source>
        <dbReference type="EMBL" id="KIL66336.1"/>
    </source>
</evidence>
<accession>A0A0C2XAJ0</accession>